<dbReference type="RefSeq" id="WP_400194755.1">
    <property type="nucleotide sequence ID" value="NZ_CAYAYE010000014.1"/>
</dbReference>
<protein>
    <recommendedName>
        <fullName evidence="1">Glycosyltransferase subfamily 4-like N-terminal domain-containing protein</fullName>
    </recommendedName>
</protein>
<dbReference type="CDD" id="cd03801">
    <property type="entry name" value="GT4_PimA-like"/>
    <property type="match status" value="1"/>
</dbReference>
<dbReference type="PANTHER" id="PTHR12526">
    <property type="entry name" value="GLYCOSYLTRANSFERASE"/>
    <property type="match status" value="1"/>
</dbReference>
<proteinExistence type="predicted"/>
<evidence type="ECO:0000313" key="2">
    <source>
        <dbReference type="EMBL" id="TQS82948.1"/>
    </source>
</evidence>
<dbReference type="AlphaFoldDB" id="A0A8J8PD22"/>
<comment type="caution">
    <text evidence="2">The sequence shown here is derived from an EMBL/GenBank/DDBJ whole genome shotgun (WGS) entry which is preliminary data.</text>
</comment>
<sequence>MNKIIFVPYITPNPQSSERTPKLIHILSGWTEILPVSTDELDNRVYDQNYNKFQRYGLFILSELKTFFNILKIGRKNRDSIIFAEGSYYAFAGAMASKILQIPSVWDNHGNIKDFGAAVGKSNAFIKSNLMMEKIVARAASKIIVVSEKDEDVYKKSGFDRSKFIVIPTCADLSMVTITPKSEAKSKLGIPADKKVILFFGSLNYYPNEDAVRYLIDNAIPDLRKLIPDATLYVAGSGTIENTDDAVMLGYVPDIFLWISAADVCVAPLWKGVGILTKVIDVLSVGCPIVVSSLAVDGIPELVDGKNCLIGTKDNFHEKIAQILCNPELGNTLGNEGRKLILDKYSWEAVAPKLKSCLEAL</sequence>
<gene>
    <name evidence="2" type="ORF">A3207_03135</name>
</gene>
<dbReference type="Proteomes" id="UP000752814">
    <property type="component" value="Unassembled WGS sequence"/>
</dbReference>
<dbReference type="SUPFAM" id="SSF53756">
    <property type="entry name" value="UDP-Glycosyltransferase/glycogen phosphorylase"/>
    <property type="match status" value="1"/>
</dbReference>
<evidence type="ECO:0000259" key="1">
    <source>
        <dbReference type="Pfam" id="PF13439"/>
    </source>
</evidence>
<name>A0A8J8PD22_9ARCH</name>
<dbReference type="InterPro" id="IPR028098">
    <property type="entry name" value="Glyco_trans_4-like_N"/>
</dbReference>
<accession>A0A8J8PD22</accession>
<organism evidence="2 3">
    <name type="scientific">Candidatus Methanomassiliicoccus intestinalis</name>
    <dbReference type="NCBI Taxonomy" id="1406512"/>
    <lineage>
        <taxon>Archaea</taxon>
        <taxon>Methanobacteriati</taxon>
        <taxon>Thermoplasmatota</taxon>
        <taxon>Thermoplasmata</taxon>
        <taxon>Methanomassiliicoccales</taxon>
        <taxon>Methanomassiliicoccaceae</taxon>
        <taxon>Methanomassiliicoccus</taxon>
    </lineage>
</organism>
<dbReference type="EMBL" id="LVVT01000014">
    <property type="protein sequence ID" value="TQS82948.1"/>
    <property type="molecule type" value="Genomic_DNA"/>
</dbReference>
<dbReference type="Pfam" id="PF13692">
    <property type="entry name" value="Glyco_trans_1_4"/>
    <property type="match status" value="1"/>
</dbReference>
<evidence type="ECO:0000313" key="3">
    <source>
        <dbReference type="Proteomes" id="UP000752814"/>
    </source>
</evidence>
<dbReference type="Gene3D" id="3.40.50.2000">
    <property type="entry name" value="Glycogen Phosphorylase B"/>
    <property type="match status" value="2"/>
</dbReference>
<dbReference type="GO" id="GO:0016757">
    <property type="term" value="F:glycosyltransferase activity"/>
    <property type="evidence" value="ECO:0007669"/>
    <property type="project" value="TreeGrafter"/>
</dbReference>
<dbReference type="Pfam" id="PF13439">
    <property type="entry name" value="Glyco_transf_4"/>
    <property type="match status" value="1"/>
</dbReference>
<dbReference type="PANTHER" id="PTHR12526:SF600">
    <property type="entry name" value="GLYCOSYL TRANSFERASE GROUP 1"/>
    <property type="match status" value="1"/>
</dbReference>
<reference evidence="2" key="1">
    <citation type="submission" date="2016-03" db="EMBL/GenBank/DDBJ databases">
        <authorList>
            <person name="Borrel G."/>
            <person name="Mccann A."/>
            <person name="O'Toole P.W."/>
        </authorList>
    </citation>
    <scope>NUCLEOTIDE SEQUENCE</scope>
    <source>
        <strain evidence="2">183</strain>
    </source>
</reference>
<feature type="domain" description="Glycosyltransferase subfamily 4-like N-terminal" evidence="1">
    <location>
        <begin position="64"/>
        <end position="174"/>
    </location>
</feature>